<evidence type="ECO:0000259" key="7">
    <source>
        <dbReference type="Pfam" id="PF14767"/>
    </source>
</evidence>
<keyword evidence="3" id="KW-0863">Zinc-finger</keyword>
<dbReference type="Pfam" id="PF14766">
    <property type="entry name" value="RPA_interact_N"/>
    <property type="match status" value="1"/>
</dbReference>
<dbReference type="InterPro" id="IPR028155">
    <property type="entry name" value="RPA_interact_central"/>
</dbReference>
<gene>
    <name evidence="9" type="ORF">Salat_2389000</name>
</gene>
<comment type="subcellular location">
    <subcellularLocation>
        <location evidence="1">Nucleus</location>
    </subcellularLocation>
</comment>
<evidence type="ECO:0000256" key="4">
    <source>
        <dbReference type="ARBA" id="ARBA00022833"/>
    </source>
</evidence>
<evidence type="ECO:0000259" key="6">
    <source>
        <dbReference type="Pfam" id="PF14766"/>
    </source>
</evidence>
<evidence type="ECO:0000313" key="9">
    <source>
        <dbReference type="EMBL" id="KAK4419761.1"/>
    </source>
</evidence>
<dbReference type="Proteomes" id="UP001293254">
    <property type="component" value="Unassembled WGS sequence"/>
</dbReference>
<protein>
    <recommendedName>
        <fullName evidence="11">RPA-interacting protein</fullName>
    </recommendedName>
</protein>
<keyword evidence="4" id="KW-0862">Zinc</keyword>
<proteinExistence type="predicted"/>
<reference evidence="9" key="2">
    <citation type="journal article" date="2024" name="Plant">
        <title>Genomic evolution and insights into agronomic trait innovations of Sesamum species.</title>
        <authorList>
            <person name="Miao H."/>
            <person name="Wang L."/>
            <person name="Qu L."/>
            <person name="Liu H."/>
            <person name="Sun Y."/>
            <person name="Le M."/>
            <person name="Wang Q."/>
            <person name="Wei S."/>
            <person name="Zheng Y."/>
            <person name="Lin W."/>
            <person name="Duan Y."/>
            <person name="Cao H."/>
            <person name="Xiong S."/>
            <person name="Wang X."/>
            <person name="Wei L."/>
            <person name="Li C."/>
            <person name="Ma Q."/>
            <person name="Ju M."/>
            <person name="Zhao R."/>
            <person name="Li G."/>
            <person name="Mu C."/>
            <person name="Tian Q."/>
            <person name="Mei H."/>
            <person name="Zhang T."/>
            <person name="Gao T."/>
            <person name="Zhang H."/>
        </authorList>
    </citation>
    <scope>NUCLEOTIDE SEQUENCE</scope>
    <source>
        <strain evidence="9">3651</strain>
    </source>
</reference>
<dbReference type="InterPro" id="IPR028156">
    <property type="entry name" value="RIP"/>
</dbReference>
<evidence type="ECO:0000259" key="8">
    <source>
        <dbReference type="Pfam" id="PF14768"/>
    </source>
</evidence>
<accession>A0AAE1XY88</accession>
<keyword evidence="10" id="KW-1185">Reference proteome</keyword>
<dbReference type="GO" id="GO:0005634">
    <property type="term" value="C:nucleus"/>
    <property type="evidence" value="ECO:0007669"/>
    <property type="project" value="UniProtKB-SubCell"/>
</dbReference>
<dbReference type="GO" id="GO:0006606">
    <property type="term" value="P:protein import into nucleus"/>
    <property type="evidence" value="ECO:0007669"/>
    <property type="project" value="TreeGrafter"/>
</dbReference>
<comment type="caution">
    <text evidence="9">The sequence shown here is derived from an EMBL/GenBank/DDBJ whole genome shotgun (WGS) entry which is preliminary data.</text>
</comment>
<evidence type="ECO:0000256" key="3">
    <source>
        <dbReference type="ARBA" id="ARBA00022771"/>
    </source>
</evidence>
<organism evidence="9 10">
    <name type="scientific">Sesamum alatum</name>
    <dbReference type="NCBI Taxonomy" id="300844"/>
    <lineage>
        <taxon>Eukaryota</taxon>
        <taxon>Viridiplantae</taxon>
        <taxon>Streptophyta</taxon>
        <taxon>Embryophyta</taxon>
        <taxon>Tracheophyta</taxon>
        <taxon>Spermatophyta</taxon>
        <taxon>Magnoliopsida</taxon>
        <taxon>eudicotyledons</taxon>
        <taxon>Gunneridae</taxon>
        <taxon>Pentapetalae</taxon>
        <taxon>asterids</taxon>
        <taxon>lamiids</taxon>
        <taxon>Lamiales</taxon>
        <taxon>Pedaliaceae</taxon>
        <taxon>Sesamum</taxon>
    </lineage>
</organism>
<dbReference type="Pfam" id="PF14767">
    <property type="entry name" value="RPA_interact_M"/>
    <property type="match status" value="1"/>
</dbReference>
<keyword evidence="5" id="KW-0539">Nucleus</keyword>
<evidence type="ECO:0000256" key="2">
    <source>
        <dbReference type="ARBA" id="ARBA00022723"/>
    </source>
</evidence>
<dbReference type="GO" id="GO:0008270">
    <property type="term" value="F:zinc ion binding"/>
    <property type="evidence" value="ECO:0007669"/>
    <property type="project" value="UniProtKB-KW"/>
</dbReference>
<dbReference type="InterPro" id="IPR028158">
    <property type="entry name" value="RPA_interact_N_dom"/>
</dbReference>
<dbReference type="PANTHER" id="PTHR31742:SF1">
    <property type="entry name" value="RPA-INTERACTING PROTEIN"/>
    <property type="match status" value="1"/>
</dbReference>
<feature type="domain" description="RPA-interacting protein N-terminal" evidence="6">
    <location>
        <begin position="21"/>
        <end position="53"/>
    </location>
</feature>
<name>A0AAE1XY88_9LAMI</name>
<evidence type="ECO:0000256" key="5">
    <source>
        <dbReference type="ARBA" id="ARBA00023242"/>
    </source>
</evidence>
<dbReference type="EMBL" id="JACGWO010000009">
    <property type="protein sequence ID" value="KAK4419761.1"/>
    <property type="molecule type" value="Genomic_DNA"/>
</dbReference>
<reference evidence="9" key="1">
    <citation type="submission" date="2020-06" db="EMBL/GenBank/DDBJ databases">
        <authorList>
            <person name="Li T."/>
            <person name="Hu X."/>
            <person name="Zhang T."/>
            <person name="Song X."/>
            <person name="Zhang H."/>
            <person name="Dai N."/>
            <person name="Sheng W."/>
            <person name="Hou X."/>
            <person name="Wei L."/>
        </authorList>
    </citation>
    <scope>NUCLEOTIDE SEQUENCE</scope>
    <source>
        <strain evidence="9">3651</strain>
        <tissue evidence="9">Leaf</tissue>
    </source>
</reference>
<evidence type="ECO:0008006" key="11">
    <source>
        <dbReference type="Google" id="ProtNLM"/>
    </source>
</evidence>
<dbReference type="PANTHER" id="PTHR31742">
    <property type="entry name" value="RPA-INTERACTING PROTEIN RPAIN"/>
    <property type="match status" value="1"/>
</dbReference>
<dbReference type="AlphaFoldDB" id="A0AAE1XY88"/>
<evidence type="ECO:0000256" key="1">
    <source>
        <dbReference type="ARBA" id="ARBA00004123"/>
    </source>
</evidence>
<dbReference type="Pfam" id="PF14768">
    <property type="entry name" value="RPA_interact_C"/>
    <property type="match status" value="1"/>
</dbReference>
<dbReference type="InterPro" id="IPR028159">
    <property type="entry name" value="RPA_interact_C_dom"/>
</dbReference>
<evidence type="ECO:0000313" key="10">
    <source>
        <dbReference type="Proteomes" id="UP001293254"/>
    </source>
</evidence>
<keyword evidence="2" id="KW-0479">Metal-binding</keyword>
<feature type="domain" description="RPA-interacting protein C-terminal" evidence="8">
    <location>
        <begin position="176"/>
        <end position="256"/>
    </location>
</feature>
<feature type="domain" description="RPA-interacting protein central" evidence="7">
    <location>
        <begin position="69"/>
        <end position="160"/>
    </location>
</feature>
<sequence>MVGDEDKGVDSYRPSLKSLASFNNYPKWKHKLRENCFKRVRQDRTRLLWKLRLNEAQTQSANHEDFIKSTLQDIVSDELKKIKGTSLDESSPPVFGTATDDMIWEYDGLHTAYQGDCEEMLLEMQRLFYEDLRTDETRKEPESFMRTWEDEEDEYLARLVYEHMQLNSDQVSKEVWCPICKRGELQENGHHIYCTQCELKLKRGHEVDLNFLWLRLGEAHTEHLDRGCRLAPDFCVETKFGLTALYIKCQGCNTFEAEFGSLHFADKVTRAKSSVLRMGRSREPLYFC</sequence>